<dbReference type="PRINTS" id="PR01469">
    <property type="entry name" value="CARBMTKINASE"/>
</dbReference>
<organism evidence="11 12">
    <name type="scientific">Desulfotomaculum copahuensis</name>
    <dbReference type="NCBI Taxonomy" id="1838280"/>
    <lineage>
        <taxon>Bacteria</taxon>
        <taxon>Bacillati</taxon>
        <taxon>Bacillota</taxon>
        <taxon>Clostridia</taxon>
        <taxon>Eubacteriales</taxon>
        <taxon>Desulfotomaculaceae</taxon>
        <taxon>Desulfotomaculum</taxon>
    </lineage>
</organism>
<dbReference type="InterPro" id="IPR001048">
    <property type="entry name" value="Asp/Glu/Uridylate_kinase"/>
</dbReference>
<dbReference type="NCBIfam" id="NF009007">
    <property type="entry name" value="PRK12352.1"/>
    <property type="match status" value="1"/>
</dbReference>
<keyword evidence="5 9" id="KW-0808">Transferase</keyword>
<evidence type="ECO:0000256" key="6">
    <source>
        <dbReference type="ARBA" id="ARBA00022777"/>
    </source>
</evidence>
<dbReference type="GO" id="GO:0019546">
    <property type="term" value="P:L-arginine deiminase pathway"/>
    <property type="evidence" value="ECO:0007669"/>
    <property type="project" value="TreeGrafter"/>
</dbReference>
<dbReference type="CDD" id="cd04235">
    <property type="entry name" value="AAK_CK"/>
    <property type="match status" value="1"/>
</dbReference>
<accession>A0A1B7LJ32</accession>
<dbReference type="GO" id="GO:0008804">
    <property type="term" value="F:carbamate kinase activity"/>
    <property type="evidence" value="ECO:0007669"/>
    <property type="project" value="UniProtKB-UniRule"/>
</dbReference>
<evidence type="ECO:0000256" key="7">
    <source>
        <dbReference type="ARBA" id="ARBA00048467"/>
    </source>
</evidence>
<comment type="caution">
    <text evidence="11">The sequence shown here is derived from an EMBL/GenBank/DDBJ whole genome shotgun (WGS) entry which is preliminary data.</text>
</comment>
<evidence type="ECO:0000256" key="5">
    <source>
        <dbReference type="ARBA" id="ARBA00022679"/>
    </source>
</evidence>
<comment type="pathway">
    <text evidence="1">Metabolic intermediate metabolism; carbamoyl phosphate degradation; CO(2) and NH(3) from carbamoyl phosphate: step 1/1.</text>
</comment>
<evidence type="ECO:0000259" key="10">
    <source>
        <dbReference type="Pfam" id="PF00696"/>
    </source>
</evidence>
<dbReference type="UniPathway" id="UPA00996">
    <property type="reaction ID" value="UER00366"/>
</dbReference>
<dbReference type="Pfam" id="PF00696">
    <property type="entry name" value="AA_kinase"/>
    <property type="match status" value="1"/>
</dbReference>
<dbReference type="STRING" id="1838280.A6M21_03420"/>
<keyword evidence="6 9" id="KW-0418">Kinase</keyword>
<sequence length="316" mass="33885">MSELLVVAIGGNSLIRDEAHQTVEDQNDAVCETAGHIAGLIERGYKVIITHGNGPQVGFILRRAEIATAVAGIHRVPLYMCGADTQGSIGYQIQQAMGNEFKKRGLNRQAVTIITQTVVAVDDPAFQNPTKPIGSFYSAEQAEAIKKENPGWVLVNDAGRGYRRVVPSPVPQEIIEKDIIKRLAHDGYCVIGVGGGGIPVIRQPDGTLLGIDAVLDKDLATSLLASEVHADMLVISTGVPKVYLNYGRPEEKALDEVHLPDLKKYVAEGHFAPGSMLPKIQAVISFLEKGGKKAIITNPESLEEAVAGKTGTHIYP</sequence>
<evidence type="ECO:0000256" key="1">
    <source>
        <dbReference type="ARBA" id="ARBA00005118"/>
    </source>
</evidence>
<protein>
    <recommendedName>
        <fullName evidence="3 8">Carbamate kinase</fullName>
    </recommendedName>
</protein>
<comment type="catalytic activity">
    <reaction evidence="7">
        <text>hydrogencarbonate + NH4(+) + ATP = carbamoyl phosphate + ADP + H2O + H(+)</text>
        <dbReference type="Rhea" id="RHEA:10152"/>
        <dbReference type="ChEBI" id="CHEBI:15377"/>
        <dbReference type="ChEBI" id="CHEBI:15378"/>
        <dbReference type="ChEBI" id="CHEBI:17544"/>
        <dbReference type="ChEBI" id="CHEBI:28938"/>
        <dbReference type="ChEBI" id="CHEBI:30616"/>
        <dbReference type="ChEBI" id="CHEBI:58228"/>
        <dbReference type="ChEBI" id="CHEBI:456216"/>
        <dbReference type="EC" id="2.7.2.2"/>
    </reaction>
</comment>
<keyword evidence="4" id="KW-0056">Arginine metabolism</keyword>
<keyword evidence="12" id="KW-1185">Reference proteome</keyword>
<dbReference type="Gene3D" id="3.40.1160.10">
    <property type="entry name" value="Acetylglutamate kinase-like"/>
    <property type="match status" value="1"/>
</dbReference>
<dbReference type="RefSeq" id="WP_066666209.1">
    <property type="nucleotide sequence ID" value="NZ_LYVF01000013.1"/>
</dbReference>
<dbReference type="PANTHER" id="PTHR30409">
    <property type="entry name" value="CARBAMATE KINASE"/>
    <property type="match status" value="1"/>
</dbReference>
<feature type="domain" description="Aspartate/glutamate/uridylate kinase" evidence="10">
    <location>
        <begin position="4"/>
        <end position="298"/>
    </location>
</feature>
<evidence type="ECO:0000256" key="3">
    <source>
        <dbReference type="ARBA" id="ARBA00013070"/>
    </source>
</evidence>
<gene>
    <name evidence="11" type="ORF">A6M21_03420</name>
</gene>
<evidence type="ECO:0000256" key="8">
    <source>
        <dbReference type="NCBIfam" id="TIGR00746"/>
    </source>
</evidence>
<evidence type="ECO:0000313" key="12">
    <source>
        <dbReference type="Proteomes" id="UP000078532"/>
    </source>
</evidence>
<evidence type="ECO:0000256" key="2">
    <source>
        <dbReference type="ARBA" id="ARBA00011066"/>
    </source>
</evidence>
<dbReference type="FunFam" id="3.40.1160.10:FF:000007">
    <property type="entry name" value="Carbamate kinase"/>
    <property type="match status" value="1"/>
</dbReference>
<evidence type="ECO:0000313" key="11">
    <source>
        <dbReference type="EMBL" id="OAT86481.1"/>
    </source>
</evidence>
<evidence type="ECO:0000256" key="4">
    <source>
        <dbReference type="ARBA" id="ARBA00022503"/>
    </source>
</evidence>
<reference evidence="11 12" key="1">
    <citation type="submission" date="2016-04" db="EMBL/GenBank/DDBJ databases">
        <authorList>
            <person name="Evans L.H."/>
            <person name="Alamgir A."/>
            <person name="Owens N."/>
            <person name="Weber N.D."/>
            <person name="Virtaneva K."/>
            <person name="Barbian K."/>
            <person name="Babar A."/>
            <person name="Rosenke K."/>
        </authorList>
    </citation>
    <scope>NUCLEOTIDE SEQUENCE [LARGE SCALE GENOMIC DNA]</scope>
    <source>
        <strain evidence="11 12">LMa1</strain>
    </source>
</reference>
<dbReference type="SUPFAM" id="SSF53633">
    <property type="entry name" value="Carbamate kinase-like"/>
    <property type="match status" value="1"/>
</dbReference>
<dbReference type="EMBL" id="LYVF01000013">
    <property type="protein sequence ID" value="OAT86481.1"/>
    <property type="molecule type" value="Genomic_DNA"/>
</dbReference>
<dbReference type="NCBIfam" id="TIGR00746">
    <property type="entry name" value="arcC"/>
    <property type="match status" value="1"/>
</dbReference>
<name>A0A1B7LJ32_9FIRM</name>
<dbReference type="PANTHER" id="PTHR30409:SF1">
    <property type="entry name" value="CARBAMATE KINASE-RELATED"/>
    <property type="match status" value="1"/>
</dbReference>
<dbReference type="Proteomes" id="UP000078532">
    <property type="component" value="Unassembled WGS sequence"/>
</dbReference>
<dbReference type="InterPro" id="IPR036393">
    <property type="entry name" value="AceGlu_kinase-like_sf"/>
</dbReference>
<dbReference type="AlphaFoldDB" id="A0A1B7LJ32"/>
<dbReference type="InterPro" id="IPR003964">
    <property type="entry name" value="Carb_kinase"/>
</dbReference>
<dbReference type="GO" id="GO:0005829">
    <property type="term" value="C:cytosol"/>
    <property type="evidence" value="ECO:0007669"/>
    <property type="project" value="TreeGrafter"/>
</dbReference>
<proteinExistence type="inferred from homology"/>
<dbReference type="OrthoDB" id="9766717at2"/>
<comment type="similarity">
    <text evidence="2 9">Belongs to the carbamate kinase family.</text>
</comment>
<dbReference type="PIRSF" id="PIRSF000723">
    <property type="entry name" value="Carbamate_kin"/>
    <property type="match status" value="1"/>
</dbReference>
<evidence type="ECO:0000256" key="9">
    <source>
        <dbReference type="PIRNR" id="PIRNR000723"/>
    </source>
</evidence>